<gene>
    <name evidence="1" type="ORF">SIAM614_19736</name>
</gene>
<dbReference type="Proteomes" id="UP000004848">
    <property type="component" value="Unassembled WGS sequence"/>
</dbReference>
<evidence type="ECO:0000313" key="2">
    <source>
        <dbReference type="Proteomes" id="UP000004848"/>
    </source>
</evidence>
<accession>A0NVS4</accession>
<protein>
    <recommendedName>
        <fullName evidence="3">DUF1062 domain-containing protein</fullName>
    </recommendedName>
</protein>
<evidence type="ECO:0000313" key="1">
    <source>
        <dbReference type="EMBL" id="EAV43089.1"/>
    </source>
</evidence>
<reference evidence="1 2" key="1">
    <citation type="submission" date="2006-05" db="EMBL/GenBank/DDBJ databases">
        <authorList>
            <person name="King G."/>
            <person name="Ferriera S."/>
            <person name="Johnson J."/>
            <person name="Kravitz S."/>
            <person name="Beeson K."/>
            <person name="Sutton G."/>
            <person name="Rogers Y.-H."/>
            <person name="Friedman R."/>
            <person name="Frazier M."/>
            <person name="Venter J.C."/>
        </authorList>
    </citation>
    <scope>NUCLEOTIDE SEQUENCE [LARGE SCALE GENOMIC DNA]</scope>
    <source>
        <strain evidence="2">ATCC 25650 / DSM 13394 / JCM 20685 / NBRC 16684 / NCIMB 2208 / IAM 12614 / B1</strain>
    </source>
</reference>
<evidence type="ECO:0008006" key="3">
    <source>
        <dbReference type="Google" id="ProtNLM"/>
    </source>
</evidence>
<dbReference type="EMBL" id="AAUW01000011">
    <property type="protein sequence ID" value="EAV43089.1"/>
    <property type="molecule type" value="Genomic_DNA"/>
</dbReference>
<dbReference type="eggNOG" id="COG4332">
    <property type="taxonomic scope" value="Bacteria"/>
</dbReference>
<organism evidence="1 2">
    <name type="scientific">Roseibium aggregatum (strain ATCC 25650 / DSM 13394 / JCM 20685 / NBRC 16684 / NCIMB 2208 / IAM 12614 / B1)</name>
    <name type="common">Stappia aggregata</name>
    <dbReference type="NCBI Taxonomy" id="384765"/>
    <lineage>
        <taxon>Bacteria</taxon>
        <taxon>Pseudomonadati</taxon>
        <taxon>Pseudomonadota</taxon>
        <taxon>Alphaproteobacteria</taxon>
        <taxon>Hyphomicrobiales</taxon>
        <taxon>Stappiaceae</taxon>
        <taxon>Roseibium</taxon>
    </lineage>
</organism>
<dbReference type="AlphaFoldDB" id="A0NVS4"/>
<proteinExistence type="predicted"/>
<comment type="caution">
    <text evidence="1">The sequence shown here is derived from an EMBL/GenBank/DDBJ whole genome shotgun (WGS) entry which is preliminary data.</text>
</comment>
<sequence>MNANGGQLDAWLIYRCEDCSSRWNRTMFERRPVGSLQPGLLEALQRNDQGLANAFACKLAGVSGTCPDTGFGLERRLVSGVSSHADKAVLTLLNPNRVEARVDRVLAMGLGLSRSSLVNMVKQGALKMPPITAKALKRRVPDQFVVEFNRPAAPDKTVMFERLFDFSLP</sequence>
<dbReference type="InterPro" id="IPR009412">
    <property type="entry name" value="DUF1062"/>
</dbReference>
<name>A0NVS4_ROSAI</name>
<dbReference type="Pfam" id="PF06353">
    <property type="entry name" value="DUF1062"/>
    <property type="match status" value="1"/>
</dbReference>